<dbReference type="InterPro" id="IPR014327">
    <property type="entry name" value="RNA_pol_sigma70_bacteroid"/>
</dbReference>
<organism evidence="7 8">
    <name type="scientific">Sphingobacterium nematocida</name>
    <dbReference type="NCBI Taxonomy" id="1513896"/>
    <lineage>
        <taxon>Bacteria</taxon>
        <taxon>Pseudomonadati</taxon>
        <taxon>Bacteroidota</taxon>
        <taxon>Sphingobacteriia</taxon>
        <taxon>Sphingobacteriales</taxon>
        <taxon>Sphingobacteriaceae</taxon>
        <taxon>Sphingobacterium</taxon>
    </lineage>
</organism>
<reference evidence="8" key="1">
    <citation type="submission" date="2017-02" db="EMBL/GenBank/DDBJ databases">
        <authorList>
            <person name="Varghese N."/>
            <person name="Submissions S."/>
        </authorList>
    </citation>
    <scope>NUCLEOTIDE SEQUENCE [LARGE SCALE GENOMIC DNA]</scope>
    <source>
        <strain evidence="8">DSM 24091</strain>
    </source>
</reference>
<feature type="domain" description="RNA polymerase sigma factor 70 region 4 type 2" evidence="6">
    <location>
        <begin position="120"/>
        <end position="169"/>
    </location>
</feature>
<keyword evidence="3" id="KW-0731">Sigma factor</keyword>
<dbReference type="SUPFAM" id="SSF88659">
    <property type="entry name" value="Sigma3 and sigma4 domains of RNA polymerase sigma factors"/>
    <property type="match status" value="1"/>
</dbReference>
<dbReference type="SUPFAM" id="SSF88946">
    <property type="entry name" value="Sigma2 domain of RNA polymerase sigma factors"/>
    <property type="match status" value="1"/>
</dbReference>
<evidence type="ECO:0000256" key="3">
    <source>
        <dbReference type="ARBA" id="ARBA00023082"/>
    </source>
</evidence>
<dbReference type="EMBL" id="FUZF01000016">
    <property type="protein sequence ID" value="SKB95380.1"/>
    <property type="molecule type" value="Genomic_DNA"/>
</dbReference>
<evidence type="ECO:0000256" key="1">
    <source>
        <dbReference type="ARBA" id="ARBA00010641"/>
    </source>
</evidence>
<dbReference type="Pfam" id="PF08281">
    <property type="entry name" value="Sigma70_r4_2"/>
    <property type="match status" value="1"/>
</dbReference>
<dbReference type="GO" id="GO:0006352">
    <property type="term" value="P:DNA-templated transcription initiation"/>
    <property type="evidence" value="ECO:0007669"/>
    <property type="project" value="InterPro"/>
</dbReference>
<dbReference type="AlphaFoldDB" id="A0A1T5FGR9"/>
<evidence type="ECO:0000256" key="2">
    <source>
        <dbReference type="ARBA" id="ARBA00023015"/>
    </source>
</evidence>
<proteinExistence type="inferred from homology"/>
<dbReference type="InterPro" id="IPR013325">
    <property type="entry name" value="RNA_pol_sigma_r2"/>
</dbReference>
<accession>A0A1T5FGR9</accession>
<dbReference type="Gene3D" id="1.10.1740.10">
    <property type="match status" value="1"/>
</dbReference>
<keyword evidence="8" id="KW-1185">Reference proteome</keyword>
<sequence length="194" mass="22707">MDVIKSFWVAEMRSGSQSAFEDIFRHFYPSLCFFAGRFLTNDAIADEIAQDSLLKVWERRNEFENLESVKAFLYISTKNACFDEIDKQERKLNRDHRYYLSTPEVESAVDEDIIYAELLRDLAQAIDQLPEQCRKIMKMLFQEEKKTKEIAEELNISISTVNNQKSRAIVLLRKKLLISSATMLNLLFVYGQLK</sequence>
<protein>
    <submittedName>
        <fullName evidence="7">RNA polymerase sigma-70 factor, ECF subfamily</fullName>
    </submittedName>
</protein>
<evidence type="ECO:0000259" key="5">
    <source>
        <dbReference type="Pfam" id="PF04542"/>
    </source>
</evidence>
<dbReference type="PANTHER" id="PTHR43133:SF46">
    <property type="entry name" value="RNA POLYMERASE SIGMA-70 FACTOR ECF SUBFAMILY"/>
    <property type="match status" value="1"/>
</dbReference>
<evidence type="ECO:0000313" key="8">
    <source>
        <dbReference type="Proteomes" id="UP000190150"/>
    </source>
</evidence>
<dbReference type="InterPro" id="IPR013324">
    <property type="entry name" value="RNA_pol_sigma_r3/r4-like"/>
</dbReference>
<evidence type="ECO:0000313" key="7">
    <source>
        <dbReference type="EMBL" id="SKB95380.1"/>
    </source>
</evidence>
<dbReference type="Proteomes" id="UP000190150">
    <property type="component" value="Unassembled WGS sequence"/>
</dbReference>
<dbReference type="GO" id="GO:0003677">
    <property type="term" value="F:DNA binding"/>
    <property type="evidence" value="ECO:0007669"/>
    <property type="project" value="InterPro"/>
</dbReference>
<dbReference type="PANTHER" id="PTHR43133">
    <property type="entry name" value="RNA POLYMERASE ECF-TYPE SIGMA FACTO"/>
    <property type="match status" value="1"/>
</dbReference>
<dbReference type="InterPro" id="IPR007627">
    <property type="entry name" value="RNA_pol_sigma70_r2"/>
</dbReference>
<dbReference type="InterPro" id="IPR039425">
    <property type="entry name" value="RNA_pol_sigma-70-like"/>
</dbReference>
<dbReference type="CDD" id="cd06171">
    <property type="entry name" value="Sigma70_r4"/>
    <property type="match status" value="1"/>
</dbReference>
<dbReference type="Pfam" id="PF04542">
    <property type="entry name" value="Sigma70_r2"/>
    <property type="match status" value="1"/>
</dbReference>
<dbReference type="STRING" id="1513896.SAMN05660841_03233"/>
<evidence type="ECO:0000256" key="4">
    <source>
        <dbReference type="ARBA" id="ARBA00023163"/>
    </source>
</evidence>
<dbReference type="NCBIfam" id="TIGR02937">
    <property type="entry name" value="sigma70-ECF"/>
    <property type="match status" value="1"/>
</dbReference>
<keyword evidence="2" id="KW-0805">Transcription regulation</keyword>
<evidence type="ECO:0000259" key="6">
    <source>
        <dbReference type="Pfam" id="PF08281"/>
    </source>
</evidence>
<dbReference type="InterPro" id="IPR036388">
    <property type="entry name" value="WH-like_DNA-bd_sf"/>
</dbReference>
<dbReference type="NCBIfam" id="TIGR02985">
    <property type="entry name" value="Sig70_bacteroi1"/>
    <property type="match status" value="1"/>
</dbReference>
<dbReference type="GO" id="GO:0016987">
    <property type="term" value="F:sigma factor activity"/>
    <property type="evidence" value="ECO:0007669"/>
    <property type="project" value="UniProtKB-KW"/>
</dbReference>
<name>A0A1T5FGR9_9SPHI</name>
<keyword evidence="4" id="KW-0804">Transcription</keyword>
<dbReference type="InterPro" id="IPR013249">
    <property type="entry name" value="RNA_pol_sigma70_r4_t2"/>
</dbReference>
<dbReference type="Gene3D" id="1.10.10.10">
    <property type="entry name" value="Winged helix-like DNA-binding domain superfamily/Winged helix DNA-binding domain"/>
    <property type="match status" value="1"/>
</dbReference>
<dbReference type="OrthoDB" id="656273at2"/>
<gene>
    <name evidence="7" type="ORF">SAMN05660841_03233</name>
</gene>
<comment type="similarity">
    <text evidence="1">Belongs to the sigma-70 factor family. ECF subfamily.</text>
</comment>
<dbReference type="RefSeq" id="WP_139375350.1">
    <property type="nucleotide sequence ID" value="NZ_FUZF01000016.1"/>
</dbReference>
<feature type="domain" description="RNA polymerase sigma-70 region 2" evidence="5">
    <location>
        <begin position="24"/>
        <end position="90"/>
    </location>
</feature>
<dbReference type="InterPro" id="IPR014284">
    <property type="entry name" value="RNA_pol_sigma-70_dom"/>
</dbReference>